<sequence>MPTTARGEPSPPDEERRLDEESSEDKSSSLDSDEDLDTAIKDLLRSKRKLKKRCREPRAA</sequence>
<feature type="region of interest" description="Disordered" evidence="1">
    <location>
        <begin position="1"/>
        <end position="37"/>
    </location>
</feature>
<dbReference type="EMBL" id="JASSZA010000004">
    <property type="protein sequence ID" value="KAK2113330.1"/>
    <property type="molecule type" value="Genomic_DNA"/>
</dbReference>
<comment type="caution">
    <text evidence="3">The sequence shown here is derived from an EMBL/GenBank/DDBJ whole genome shotgun (WGS) entry which is preliminary data.</text>
</comment>
<accession>A0ABQ9VVC7</accession>
<evidence type="ECO:0000313" key="3">
    <source>
        <dbReference type="EMBL" id="KAK2113330.1"/>
    </source>
</evidence>
<dbReference type="InterPro" id="IPR026130">
    <property type="entry name" value="PPP1R26"/>
</dbReference>
<protein>
    <recommendedName>
        <fullName evidence="2">Protein phosphatase 1 regulatory subunit 26 N-terminal domain-containing protein</fullName>
    </recommendedName>
</protein>
<evidence type="ECO:0000259" key="2">
    <source>
        <dbReference type="Pfam" id="PF15740"/>
    </source>
</evidence>
<dbReference type="PANTHER" id="PTHR15724">
    <property type="entry name" value="PROTEIN PHOSPHATASE 1 REGULATORY SUBUNIT 26"/>
    <property type="match status" value="1"/>
</dbReference>
<feature type="compositionally biased region" description="Basic and acidic residues" evidence="1">
    <location>
        <begin position="13"/>
        <end position="28"/>
    </location>
</feature>
<proteinExistence type="predicted"/>
<dbReference type="Pfam" id="PF15740">
    <property type="entry name" value="PPP1R26_N"/>
    <property type="match status" value="1"/>
</dbReference>
<keyword evidence="4" id="KW-1185">Reference proteome</keyword>
<feature type="domain" description="Protein phosphatase 1 regulatory subunit 26 N-terminal" evidence="2">
    <location>
        <begin position="17"/>
        <end position="59"/>
    </location>
</feature>
<evidence type="ECO:0000256" key="1">
    <source>
        <dbReference type="SAM" id="MobiDB-lite"/>
    </source>
</evidence>
<dbReference type="PANTHER" id="PTHR15724:SF0">
    <property type="entry name" value="PROTEIN PHOSPHATASE 1 REGULATORY SUBUNIT 26"/>
    <property type="match status" value="1"/>
</dbReference>
<reference evidence="3 4" key="1">
    <citation type="submission" date="2023-05" db="EMBL/GenBank/DDBJ databases">
        <title>B98-5 Cell Line De Novo Hybrid Assembly: An Optical Mapping Approach.</title>
        <authorList>
            <person name="Kananen K."/>
            <person name="Auerbach J.A."/>
            <person name="Kautto E."/>
            <person name="Blachly J.S."/>
        </authorList>
    </citation>
    <scope>NUCLEOTIDE SEQUENCE [LARGE SCALE GENOMIC DNA]</scope>
    <source>
        <strain evidence="3">B95-8</strain>
        <tissue evidence="3">Cell line</tissue>
    </source>
</reference>
<dbReference type="InterPro" id="IPR031474">
    <property type="entry name" value="PPP1R26_N"/>
</dbReference>
<gene>
    <name evidence="3" type="ORF">P7K49_007596</name>
</gene>
<dbReference type="Proteomes" id="UP001266305">
    <property type="component" value="Unassembled WGS sequence"/>
</dbReference>
<organism evidence="3 4">
    <name type="scientific">Saguinus oedipus</name>
    <name type="common">Cotton-top tamarin</name>
    <name type="synonym">Oedipomidas oedipus</name>
    <dbReference type="NCBI Taxonomy" id="9490"/>
    <lineage>
        <taxon>Eukaryota</taxon>
        <taxon>Metazoa</taxon>
        <taxon>Chordata</taxon>
        <taxon>Craniata</taxon>
        <taxon>Vertebrata</taxon>
        <taxon>Euteleostomi</taxon>
        <taxon>Mammalia</taxon>
        <taxon>Eutheria</taxon>
        <taxon>Euarchontoglires</taxon>
        <taxon>Primates</taxon>
        <taxon>Haplorrhini</taxon>
        <taxon>Platyrrhini</taxon>
        <taxon>Cebidae</taxon>
        <taxon>Callitrichinae</taxon>
        <taxon>Saguinus</taxon>
    </lineage>
</organism>
<evidence type="ECO:0000313" key="4">
    <source>
        <dbReference type="Proteomes" id="UP001266305"/>
    </source>
</evidence>
<name>A0ABQ9VVC7_SAGOE</name>